<proteinExistence type="predicted"/>
<organism evidence="1">
    <name type="scientific">hydrocarbon metagenome</name>
    <dbReference type="NCBI Taxonomy" id="938273"/>
    <lineage>
        <taxon>unclassified sequences</taxon>
        <taxon>metagenomes</taxon>
        <taxon>ecological metagenomes</taxon>
    </lineage>
</organism>
<evidence type="ECO:0000313" key="1">
    <source>
        <dbReference type="EMBL" id="KUG05199.1"/>
    </source>
</evidence>
<name>A0A0W8E986_9ZZZZ</name>
<accession>A0A0W8E986</accession>
<protein>
    <submittedName>
        <fullName evidence="1">Uncharacterized protein</fullName>
    </submittedName>
</protein>
<gene>
    <name evidence="1" type="ORF">ASZ90_017385</name>
</gene>
<sequence>MNEGVLVLTDAPLLFSKGHQPACSMAALYGGTAPSTRDREELSRLLSLG</sequence>
<comment type="caution">
    <text evidence="1">The sequence shown here is derived from an EMBL/GenBank/DDBJ whole genome shotgun (WGS) entry which is preliminary data.</text>
</comment>
<dbReference type="EMBL" id="LNQE01001824">
    <property type="protein sequence ID" value="KUG05199.1"/>
    <property type="molecule type" value="Genomic_DNA"/>
</dbReference>
<dbReference type="AlphaFoldDB" id="A0A0W8E986"/>
<reference evidence="1" key="1">
    <citation type="journal article" date="2015" name="Proc. Natl. Acad. Sci. U.S.A.">
        <title>Networks of energetic and metabolic interactions define dynamics in microbial communities.</title>
        <authorList>
            <person name="Embree M."/>
            <person name="Liu J.K."/>
            <person name="Al-Bassam M.M."/>
            <person name="Zengler K."/>
        </authorList>
    </citation>
    <scope>NUCLEOTIDE SEQUENCE</scope>
</reference>